<dbReference type="Proteomes" id="UP000432089">
    <property type="component" value="Unassembled WGS sequence"/>
</dbReference>
<evidence type="ECO:0000259" key="1">
    <source>
        <dbReference type="Pfam" id="PF00174"/>
    </source>
</evidence>
<sequence>MSAARRTTTPSDRLVSAACGPSVPPGVCRRHRSFMRGVSAVVSIPIRRRLAMLDRFQACGHAIVLCVGLTLPATAEMPAGSVPKIEVAGEGVQNIALDRSDLSAMPSVEQEIAFQTSKGEHRGRYRGVPLLAVLERVGLLAADGHHAELRRSVLVKGRDGYSVAFSVGELEPDFGDRAAMIALTENGRPLFEREGLRLIMPGDKRGARSVMDVVRIEVR</sequence>
<dbReference type="Gene3D" id="3.90.420.10">
    <property type="entry name" value="Oxidoreductase, molybdopterin-binding domain"/>
    <property type="match status" value="1"/>
</dbReference>
<evidence type="ECO:0000313" key="3">
    <source>
        <dbReference type="Proteomes" id="UP000432089"/>
    </source>
</evidence>
<reference evidence="2 3" key="1">
    <citation type="submission" date="2019-09" db="EMBL/GenBank/DDBJ databases">
        <title>YIM 132180 draft genome.</title>
        <authorList>
            <person name="Zhang K."/>
        </authorList>
    </citation>
    <scope>NUCLEOTIDE SEQUENCE [LARGE SCALE GENOMIC DNA]</scope>
    <source>
        <strain evidence="2 3">YIM 132180</strain>
    </source>
</reference>
<evidence type="ECO:0000313" key="2">
    <source>
        <dbReference type="EMBL" id="KAB0680858.1"/>
    </source>
</evidence>
<accession>A0A7V7PR04</accession>
<keyword evidence="3" id="KW-1185">Reference proteome</keyword>
<comment type="caution">
    <text evidence="2">The sequence shown here is derived from an EMBL/GenBank/DDBJ whole genome shotgun (WGS) entry which is preliminary data.</text>
</comment>
<dbReference type="EMBL" id="VZDO01000004">
    <property type="protein sequence ID" value="KAB0680858.1"/>
    <property type="molecule type" value="Genomic_DNA"/>
</dbReference>
<proteinExistence type="predicted"/>
<name>A0A7V7PR04_9HYPH</name>
<feature type="domain" description="Oxidoreductase molybdopterin-binding" evidence="1">
    <location>
        <begin position="84"/>
        <end position="218"/>
    </location>
</feature>
<dbReference type="InterPro" id="IPR000572">
    <property type="entry name" value="OxRdtase_Mopterin-bd_dom"/>
</dbReference>
<dbReference type="AlphaFoldDB" id="A0A7V7PR04"/>
<gene>
    <name evidence="2" type="ORF">F6X38_07695</name>
</gene>
<protein>
    <submittedName>
        <fullName evidence="2">Molybdopterin-dependent oxidoreductase</fullName>
    </submittedName>
</protein>
<organism evidence="2 3">
    <name type="scientific">Plantimonas leprariae</name>
    <dbReference type="NCBI Taxonomy" id="2615207"/>
    <lineage>
        <taxon>Bacteria</taxon>
        <taxon>Pseudomonadati</taxon>
        <taxon>Pseudomonadota</taxon>
        <taxon>Alphaproteobacteria</taxon>
        <taxon>Hyphomicrobiales</taxon>
        <taxon>Aurantimonadaceae</taxon>
        <taxon>Plantimonas</taxon>
    </lineage>
</organism>
<dbReference type="InterPro" id="IPR036374">
    <property type="entry name" value="OxRdtase_Mopterin-bd_sf"/>
</dbReference>
<dbReference type="Pfam" id="PF00174">
    <property type="entry name" value="Oxidored_molyb"/>
    <property type="match status" value="1"/>
</dbReference>
<dbReference type="SUPFAM" id="SSF56524">
    <property type="entry name" value="Oxidoreductase molybdopterin-binding domain"/>
    <property type="match status" value="1"/>
</dbReference>